<dbReference type="PRINTS" id="PR00038">
    <property type="entry name" value="HTHLUXR"/>
</dbReference>
<evidence type="ECO:0000313" key="4">
    <source>
        <dbReference type="EMBL" id="QJW35165.1"/>
    </source>
</evidence>
<evidence type="ECO:0000256" key="2">
    <source>
        <dbReference type="ARBA" id="ARBA00022840"/>
    </source>
</evidence>
<dbReference type="SUPFAM" id="SSF46894">
    <property type="entry name" value="C-terminal effector domain of the bipartite response regulators"/>
    <property type="match status" value="1"/>
</dbReference>
<dbReference type="EMBL" id="CP052757">
    <property type="protein sequence ID" value="QJW35165.1"/>
    <property type="molecule type" value="Genomic_DNA"/>
</dbReference>
<organism evidence="4 5">
    <name type="scientific">Cellulosimicrobium protaetiae</name>
    <dbReference type="NCBI Taxonomy" id="2587808"/>
    <lineage>
        <taxon>Bacteria</taxon>
        <taxon>Bacillati</taxon>
        <taxon>Actinomycetota</taxon>
        <taxon>Actinomycetes</taxon>
        <taxon>Micrococcales</taxon>
        <taxon>Promicromonosporaceae</taxon>
        <taxon>Cellulosimicrobium</taxon>
    </lineage>
</organism>
<dbReference type="CDD" id="cd06170">
    <property type="entry name" value="LuxR_C_like"/>
    <property type="match status" value="1"/>
</dbReference>
<dbReference type="Gene3D" id="3.40.50.300">
    <property type="entry name" value="P-loop containing nucleotide triphosphate hydrolases"/>
    <property type="match status" value="1"/>
</dbReference>
<keyword evidence="2" id="KW-0067">ATP-binding</keyword>
<dbReference type="GO" id="GO:0005737">
    <property type="term" value="C:cytoplasm"/>
    <property type="evidence" value="ECO:0007669"/>
    <property type="project" value="TreeGrafter"/>
</dbReference>
<dbReference type="PANTHER" id="PTHR16305">
    <property type="entry name" value="TESTICULAR SOLUBLE ADENYLYL CYCLASE"/>
    <property type="match status" value="1"/>
</dbReference>
<dbReference type="Proteomes" id="UP000451354">
    <property type="component" value="Chromosome"/>
</dbReference>
<gene>
    <name evidence="4" type="ORF">FIC82_002015</name>
</gene>
<accession>A0A6M5UD95</accession>
<evidence type="ECO:0000313" key="5">
    <source>
        <dbReference type="Proteomes" id="UP000451354"/>
    </source>
</evidence>
<dbReference type="InterPro" id="IPR016032">
    <property type="entry name" value="Sig_transdc_resp-reg_C-effctor"/>
</dbReference>
<feature type="domain" description="HTH luxR-type" evidence="3">
    <location>
        <begin position="846"/>
        <end position="911"/>
    </location>
</feature>
<dbReference type="PROSITE" id="PS00622">
    <property type="entry name" value="HTH_LUXR_1"/>
    <property type="match status" value="1"/>
</dbReference>
<dbReference type="InterPro" id="IPR000792">
    <property type="entry name" value="Tscrpt_reg_LuxR_C"/>
</dbReference>
<dbReference type="InterPro" id="IPR036388">
    <property type="entry name" value="WH-like_DNA-bd_sf"/>
</dbReference>
<evidence type="ECO:0000259" key="3">
    <source>
        <dbReference type="PROSITE" id="PS50043"/>
    </source>
</evidence>
<dbReference type="PROSITE" id="PS50043">
    <property type="entry name" value="HTH_LUXR_2"/>
    <property type="match status" value="1"/>
</dbReference>
<dbReference type="GO" id="GO:0006355">
    <property type="term" value="P:regulation of DNA-templated transcription"/>
    <property type="evidence" value="ECO:0007669"/>
    <property type="project" value="InterPro"/>
</dbReference>
<dbReference type="SUPFAM" id="SSF52540">
    <property type="entry name" value="P-loop containing nucleoside triphosphate hydrolases"/>
    <property type="match status" value="1"/>
</dbReference>
<sequence length="918" mass="96487">MRELVGRAAERRALHDALTSARAGGVRVVLHGEPGIGKTSLLDDLVATARAEGVLALRCVGVPSETHVPYAALHQLLQPLLTEPAPDARTALVRRVVGAVATRDDPTGPAPEPVAVALATLDLLRERAAATPLLLGVEDVQWLDASSALVLAFVARRIDDDPVLLACSSREPLHPPLDDVLFLPVDLAPLDEDAAAVLARHAAPDLHPVLRDRLLTEAQGNPLAIVELARAWRRLPDGALVTSPVPVTARVEAAFAARVDGLPADCRTLLLLAALHPVDGRTGELVAAARALGHDVRDTLALTPAVDAGLVAVAPHAVTFRHPLVRAAVHSRAGTAARRDAHAALAGVTTDVDRAAWHRAWAATAPDETVAGALESSADRARRRGAVLESVATLELAAAHTPDPAVRGRRLVRAAFHASDVGHDAALARLLDEADVLPLAESDRARATWLRYRPQDAVGDFERMSRLVEVLGDLHAAGQAEAALDSLAPAADIAFWRGVEPRCRDLFCGAVERLTSTPDPRLLAALALTAPVSRSQTVRLGVAALGAGSITDAEALALAGRAASVVGDVGGGTALLGRAIRPLHTQGRLGLLTASLVTYAWNCWHLGRWADAAVAAEEVRDVGRARERPLVSAVLVESLLLAVRGDGDEALRAWGSTQDAVAATGSPTLTAVATCARATALLVLDRVDEAYEALRPGFEDVDHDRRPESVASLHHGILPLYADAARRAGREAAARAAVEPLRATLRQHGSPLLAASVSYADAVLAPEDDAEPLLRAAGDDLAGWPFLRARARLAHGRWLRRQRRVAESRAVLRAARDGFDALGAVPWSQAARQELRAAGESVAGSTASSLALLTAQEREIVALAAQGLTNREIGNRLYLSPRTVGSHLYHVFPKLGVASRSELARALDDGRGGGAGAG</sequence>
<dbReference type="KEGG" id="cprt:FIC82_002015"/>
<dbReference type="InterPro" id="IPR041664">
    <property type="entry name" value="AAA_16"/>
</dbReference>
<protein>
    <submittedName>
        <fullName evidence="4">AAA family ATPase</fullName>
    </submittedName>
</protein>
<name>A0A6M5UD95_9MICO</name>
<evidence type="ECO:0000256" key="1">
    <source>
        <dbReference type="ARBA" id="ARBA00022741"/>
    </source>
</evidence>
<dbReference type="Pfam" id="PF00196">
    <property type="entry name" value="GerE"/>
    <property type="match status" value="1"/>
</dbReference>
<dbReference type="GO" id="GO:0004016">
    <property type="term" value="F:adenylate cyclase activity"/>
    <property type="evidence" value="ECO:0007669"/>
    <property type="project" value="TreeGrafter"/>
</dbReference>
<dbReference type="Pfam" id="PF13191">
    <property type="entry name" value="AAA_16"/>
    <property type="match status" value="1"/>
</dbReference>
<dbReference type="RefSeq" id="WP_154797370.1">
    <property type="nucleotide sequence ID" value="NZ_CP052757.1"/>
</dbReference>
<reference evidence="5" key="1">
    <citation type="journal article" date="2022" name="Int. J. Syst. Evol. Microbiol.">
        <title>Cellulosimicrobium protaetiae sp. nov., isolated from the gut of the larva of Protaetia brevitarsis seulensis.</title>
        <authorList>
            <person name="Le Han H."/>
            <person name="Nguyen T.T.H."/>
            <person name="Li Z."/>
            <person name="Shin N.R."/>
            <person name="Kim S.G."/>
        </authorList>
    </citation>
    <scope>NUCLEOTIDE SEQUENCE [LARGE SCALE GENOMIC DNA]</scope>
    <source>
        <strain evidence="5">BI34</strain>
    </source>
</reference>
<dbReference type="PANTHER" id="PTHR16305:SF35">
    <property type="entry name" value="TRANSCRIPTIONAL ACTIVATOR DOMAIN"/>
    <property type="match status" value="1"/>
</dbReference>
<dbReference type="AlphaFoldDB" id="A0A6M5UD95"/>
<dbReference type="OrthoDB" id="134933at2"/>
<dbReference type="GO" id="GO:0005524">
    <property type="term" value="F:ATP binding"/>
    <property type="evidence" value="ECO:0007669"/>
    <property type="project" value="UniProtKB-KW"/>
</dbReference>
<dbReference type="SMART" id="SM00421">
    <property type="entry name" value="HTH_LUXR"/>
    <property type="match status" value="1"/>
</dbReference>
<keyword evidence="1" id="KW-0547">Nucleotide-binding</keyword>
<dbReference type="Gene3D" id="1.10.10.10">
    <property type="entry name" value="Winged helix-like DNA-binding domain superfamily/Winged helix DNA-binding domain"/>
    <property type="match status" value="1"/>
</dbReference>
<proteinExistence type="predicted"/>
<dbReference type="GO" id="GO:0003677">
    <property type="term" value="F:DNA binding"/>
    <property type="evidence" value="ECO:0007669"/>
    <property type="project" value="InterPro"/>
</dbReference>
<keyword evidence="5" id="KW-1185">Reference proteome</keyword>
<dbReference type="InterPro" id="IPR027417">
    <property type="entry name" value="P-loop_NTPase"/>
</dbReference>